<dbReference type="Proteomes" id="UP000190625">
    <property type="component" value="Unassembled WGS sequence"/>
</dbReference>
<reference evidence="2" key="1">
    <citation type="submission" date="2017-02" db="EMBL/GenBank/DDBJ databases">
        <authorList>
            <person name="Varghese N."/>
            <person name="Submissions S."/>
        </authorList>
    </citation>
    <scope>NUCLEOTIDE SEQUENCE [LARGE SCALE GENOMIC DNA]</scope>
    <source>
        <strain evidence="2">ATCC BAA-73</strain>
    </source>
</reference>
<keyword evidence="2" id="KW-1185">Reference proteome</keyword>
<accession>A0A1T4LS94</accession>
<gene>
    <name evidence="1" type="ORF">SAMN02745118_01230</name>
</gene>
<evidence type="ECO:0000313" key="2">
    <source>
        <dbReference type="Proteomes" id="UP000190625"/>
    </source>
</evidence>
<sequence length="150" mass="18303">MDNDLFEDQLLLKNHRKKIKEYLEGNIDEEKLLIKKEILNHIPDEIVKNLEFFVKLDSEFKKYGEKPQLNDPEFKMFSINHIKDKSWRGVWLKATGRDSTLYLNWLFAGIKREKYKEKSLNYWYRQVHPSEKYIPHSVIVAEKMFKKYYK</sequence>
<evidence type="ECO:0000313" key="1">
    <source>
        <dbReference type="EMBL" id="SJZ57573.1"/>
    </source>
</evidence>
<organism evidence="1 2">
    <name type="scientific">Selenihalanaerobacter shriftii</name>
    <dbReference type="NCBI Taxonomy" id="142842"/>
    <lineage>
        <taxon>Bacteria</taxon>
        <taxon>Bacillati</taxon>
        <taxon>Bacillota</taxon>
        <taxon>Clostridia</taxon>
        <taxon>Halanaerobiales</taxon>
        <taxon>Halobacteroidaceae</taxon>
        <taxon>Selenihalanaerobacter</taxon>
    </lineage>
</organism>
<dbReference type="AlphaFoldDB" id="A0A1T4LS94"/>
<dbReference type="RefSeq" id="WP_078809718.1">
    <property type="nucleotide sequence ID" value="NZ_FUWM01000009.1"/>
</dbReference>
<proteinExistence type="predicted"/>
<protein>
    <submittedName>
        <fullName evidence="1">Uncharacterized protein</fullName>
    </submittedName>
</protein>
<dbReference type="EMBL" id="FUWM01000009">
    <property type="protein sequence ID" value="SJZ57573.1"/>
    <property type="molecule type" value="Genomic_DNA"/>
</dbReference>
<name>A0A1T4LS94_9FIRM</name>